<keyword evidence="1" id="KW-0472">Membrane</keyword>
<feature type="transmembrane region" description="Helical" evidence="1">
    <location>
        <begin position="27"/>
        <end position="51"/>
    </location>
</feature>
<sequence length="53" mass="6139">MIVLVGGTMWCRASVARFSPEFMLEGFFSVFIYIFVLLHVAYMHCLCVQVVNY</sequence>
<organism evidence="2">
    <name type="scientific">Arundo donax</name>
    <name type="common">Giant reed</name>
    <name type="synonym">Donax arundinaceus</name>
    <dbReference type="NCBI Taxonomy" id="35708"/>
    <lineage>
        <taxon>Eukaryota</taxon>
        <taxon>Viridiplantae</taxon>
        <taxon>Streptophyta</taxon>
        <taxon>Embryophyta</taxon>
        <taxon>Tracheophyta</taxon>
        <taxon>Spermatophyta</taxon>
        <taxon>Magnoliopsida</taxon>
        <taxon>Liliopsida</taxon>
        <taxon>Poales</taxon>
        <taxon>Poaceae</taxon>
        <taxon>PACMAD clade</taxon>
        <taxon>Arundinoideae</taxon>
        <taxon>Arundineae</taxon>
        <taxon>Arundo</taxon>
    </lineage>
</organism>
<evidence type="ECO:0000256" key="1">
    <source>
        <dbReference type="SAM" id="Phobius"/>
    </source>
</evidence>
<dbReference type="EMBL" id="GBRH01175387">
    <property type="protein sequence ID" value="JAE22509.1"/>
    <property type="molecule type" value="Transcribed_RNA"/>
</dbReference>
<evidence type="ECO:0000313" key="2">
    <source>
        <dbReference type="EMBL" id="JAE22509.1"/>
    </source>
</evidence>
<protein>
    <submittedName>
        <fullName evidence="2">Uncharacterized protein</fullName>
    </submittedName>
</protein>
<reference evidence="2" key="2">
    <citation type="journal article" date="2015" name="Data Brief">
        <title>Shoot transcriptome of the giant reed, Arundo donax.</title>
        <authorList>
            <person name="Barrero R.A."/>
            <person name="Guerrero F.D."/>
            <person name="Moolhuijzen P."/>
            <person name="Goolsby J.A."/>
            <person name="Tidwell J."/>
            <person name="Bellgard S.E."/>
            <person name="Bellgard M.I."/>
        </authorList>
    </citation>
    <scope>NUCLEOTIDE SEQUENCE</scope>
    <source>
        <tissue evidence="2">Shoot tissue taken approximately 20 cm above the soil surface</tissue>
    </source>
</reference>
<proteinExistence type="predicted"/>
<name>A0A0A9GGC8_ARUDO</name>
<accession>A0A0A9GGC8</accession>
<keyword evidence="1" id="KW-1133">Transmembrane helix</keyword>
<dbReference type="AlphaFoldDB" id="A0A0A9GGC8"/>
<keyword evidence="1" id="KW-0812">Transmembrane</keyword>
<reference evidence="2" key="1">
    <citation type="submission" date="2014-09" db="EMBL/GenBank/DDBJ databases">
        <authorList>
            <person name="Magalhaes I.L.F."/>
            <person name="Oliveira U."/>
            <person name="Santos F.R."/>
            <person name="Vidigal T.H.D.A."/>
            <person name="Brescovit A.D."/>
            <person name="Santos A.J."/>
        </authorList>
    </citation>
    <scope>NUCLEOTIDE SEQUENCE</scope>
    <source>
        <tissue evidence="2">Shoot tissue taken approximately 20 cm above the soil surface</tissue>
    </source>
</reference>